<organism evidence="6 7">
    <name type="scientific">Iris pallida</name>
    <name type="common">Sweet iris</name>
    <dbReference type="NCBI Taxonomy" id="29817"/>
    <lineage>
        <taxon>Eukaryota</taxon>
        <taxon>Viridiplantae</taxon>
        <taxon>Streptophyta</taxon>
        <taxon>Embryophyta</taxon>
        <taxon>Tracheophyta</taxon>
        <taxon>Spermatophyta</taxon>
        <taxon>Magnoliopsida</taxon>
        <taxon>Liliopsida</taxon>
        <taxon>Asparagales</taxon>
        <taxon>Iridaceae</taxon>
        <taxon>Iridoideae</taxon>
        <taxon>Irideae</taxon>
        <taxon>Iris</taxon>
    </lineage>
</organism>
<dbReference type="Pfam" id="PF02657">
    <property type="entry name" value="SufE"/>
    <property type="match status" value="1"/>
</dbReference>
<feature type="domain" description="Fe-S metabolism associated" evidence="5">
    <location>
        <begin position="88"/>
        <end position="209"/>
    </location>
</feature>
<accession>A0AAX6DZD4</accession>
<evidence type="ECO:0000313" key="6">
    <source>
        <dbReference type="EMBL" id="KAJ6797136.1"/>
    </source>
</evidence>
<dbReference type="EMBL" id="JANAVB010041017">
    <property type="protein sequence ID" value="KAJ6797136.1"/>
    <property type="molecule type" value="Genomic_DNA"/>
</dbReference>
<dbReference type="GO" id="GO:0009507">
    <property type="term" value="C:chloroplast"/>
    <property type="evidence" value="ECO:0007669"/>
    <property type="project" value="UniProtKB-SubCell"/>
</dbReference>
<proteinExistence type="predicted"/>
<dbReference type="Proteomes" id="UP001140949">
    <property type="component" value="Unassembled WGS sequence"/>
</dbReference>
<protein>
    <submittedName>
        <fullName evidence="6">SufE-like protein 1, chloroplastic/mitochondrial</fullName>
    </submittedName>
</protein>
<evidence type="ECO:0000256" key="3">
    <source>
        <dbReference type="ARBA" id="ARBA00022640"/>
    </source>
</evidence>
<evidence type="ECO:0000256" key="2">
    <source>
        <dbReference type="ARBA" id="ARBA00022528"/>
    </source>
</evidence>
<keyword evidence="7" id="KW-1185">Reference proteome</keyword>
<dbReference type="InterPro" id="IPR003808">
    <property type="entry name" value="Fe-S_metab-assoc_dom"/>
</dbReference>
<dbReference type="PANTHER" id="PTHR46230:SF3">
    <property type="entry name" value="SUFE-LIKE PROTEIN 1, CHLOROPLASTIC_MITOCHONDRIAL"/>
    <property type="match status" value="1"/>
</dbReference>
<gene>
    <name evidence="6" type="ORF">M6B38_110230</name>
</gene>
<keyword evidence="4" id="KW-0809">Transit peptide</keyword>
<dbReference type="GO" id="GO:0016226">
    <property type="term" value="P:iron-sulfur cluster assembly"/>
    <property type="evidence" value="ECO:0007669"/>
    <property type="project" value="TreeGrafter"/>
</dbReference>
<sequence length="309" mass="33944">MEKKKKKISPLPNRTTLSSLFPMSSSSSSLVFKTLSLFSPPRLSRASSSISFQRILSSPSPPPPMRATTTIRAESRTSLPSKLQSMVDLFQSVPDSKLKYRQLLDYGSRLPPYPSEFRTDAHRVRGCVSQVWIRAYPDPADPSRVRFDADSDSQLTKGLAALLVNGLSGETPSAVASVSPDFVSLLGLSQSLTPSRNNGFLNMLRTMQQEALKLAAPAGTRKERIRERLERSLSPAELEVEDVSHLHAGHAGVGGASGGETHFNVRVVSEGFRDMSMVERHRLVYDILRDELESGLHALSIVAKTPEED</sequence>
<name>A0AAX6DZD4_IRIPA</name>
<reference evidence="6" key="1">
    <citation type="journal article" date="2023" name="GigaByte">
        <title>Genome assembly of the bearded iris, Iris pallida Lam.</title>
        <authorList>
            <person name="Bruccoleri R.E."/>
            <person name="Oakeley E.J."/>
            <person name="Faust A.M.E."/>
            <person name="Altorfer M."/>
            <person name="Dessus-Babus S."/>
            <person name="Burckhardt D."/>
            <person name="Oertli M."/>
            <person name="Naumann U."/>
            <person name="Petersen F."/>
            <person name="Wong J."/>
        </authorList>
    </citation>
    <scope>NUCLEOTIDE SEQUENCE</scope>
    <source>
        <strain evidence="6">GSM-AAB239-AS_SAM_17_03QT</strain>
    </source>
</reference>
<dbReference type="PANTHER" id="PTHR46230">
    <property type="match status" value="1"/>
</dbReference>
<dbReference type="InterPro" id="IPR036065">
    <property type="entry name" value="BolA-like_sf"/>
</dbReference>
<keyword evidence="2" id="KW-0150">Chloroplast</keyword>
<reference evidence="6" key="2">
    <citation type="submission" date="2023-04" db="EMBL/GenBank/DDBJ databases">
        <authorList>
            <person name="Bruccoleri R.E."/>
            <person name="Oakeley E.J."/>
            <person name="Faust A.-M."/>
            <person name="Dessus-Babus S."/>
            <person name="Altorfer M."/>
            <person name="Burckhardt D."/>
            <person name="Oertli M."/>
            <person name="Naumann U."/>
            <person name="Petersen F."/>
            <person name="Wong J."/>
        </authorList>
    </citation>
    <scope>NUCLEOTIDE SEQUENCE</scope>
    <source>
        <strain evidence="6">GSM-AAB239-AS_SAM_17_03QT</strain>
        <tissue evidence="6">Leaf</tissue>
    </source>
</reference>
<dbReference type="SUPFAM" id="SSF82657">
    <property type="entry name" value="BolA-like"/>
    <property type="match status" value="1"/>
</dbReference>
<keyword evidence="3" id="KW-0934">Plastid</keyword>
<comment type="subcellular location">
    <subcellularLocation>
        <location evidence="1">Plastid</location>
        <location evidence="1">Chloroplast</location>
    </subcellularLocation>
</comment>
<dbReference type="AlphaFoldDB" id="A0AAX6DZD4"/>
<dbReference type="FunFam" id="3.30.300.90:FF:000004">
    <property type="entry name" value="SufE-like protein, chloroplastic"/>
    <property type="match status" value="1"/>
</dbReference>
<evidence type="ECO:0000313" key="7">
    <source>
        <dbReference type="Proteomes" id="UP001140949"/>
    </source>
</evidence>
<evidence type="ECO:0000259" key="5">
    <source>
        <dbReference type="Pfam" id="PF02657"/>
    </source>
</evidence>
<dbReference type="Gene3D" id="3.90.1010.10">
    <property type="match status" value="1"/>
</dbReference>
<dbReference type="InterPro" id="IPR002634">
    <property type="entry name" value="BolA"/>
</dbReference>
<dbReference type="Gene3D" id="3.30.300.90">
    <property type="entry name" value="BolA-like"/>
    <property type="match status" value="1"/>
</dbReference>
<dbReference type="Pfam" id="PF01722">
    <property type="entry name" value="BolA"/>
    <property type="match status" value="1"/>
</dbReference>
<dbReference type="SUPFAM" id="SSF82649">
    <property type="entry name" value="SufE/NifU"/>
    <property type="match status" value="1"/>
</dbReference>
<evidence type="ECO:0000256" key="1">
    <source>
        <dbReference type="ARBA" id="ARBA00004229"/>
    </source>
</evidence>
<comment type="caution">
    <text evidence="6">The sequence shown here is derived from an EMBL/GenBank/DDBJ whole genome shotgun (WGS) entry which is preliminary data.</text>
</comment>
<evidence type="ECO:0000256" key="4">
    <source>
        <dbReference type="ARBA" id="ARBA00022946"/>
    </source>
</evidence>